<dbReference type="Gene3D" id="3.40.960.10">
    <property type="entry name" value="VSR Endonuclease"/>
    <property type="match status" value="1"/>
</dbReference>
<keyword evidence="4 6" id="KW-0378">Hydrolase</keyword>
<evidence type="ECO:0000256" key="5">
    <source>
        <dbReference type="ARBA" id="ARBA00023204"/>
    </source>
</evidence>
<dbReference type="PIRSF" id="PIRSF018267">
    <property type="entry name" value="VSR_endonuc"/>
    <property type="match status" value="1"/>
</dbReference>
<feature type="region of interest" description="Disordered" evidence="7">
    <location>
        <begin position="1"/>
        <end position="21"/>
    </location>
</feature>
<evidence type="ECO:0000313" key="9">
    <source>
        <dbReference type="Proteomes" id="UP000749740"/>
    </source>
</evidence>
<dbReference type="InterPro" id="IPR011335">
    <property type="entry name" value="Restrct_endonuc-II-like"/>
</dbReference>
<sequence length="150" mass="16864">MTETAEHRSWTMSRVKSKDTTPEMTVRRLLHSMGYRYRLHGGKLPGKPDLVFAGRKKVVFIHGCWWHGHDCKRGARIPSTRQEYWLAKVGGNRERDARNVSSLEQAGWSVLVVWECELKDRVALAARLAEFLGGPSSFGLPPSASSGRSS</sequence>
<comment type="caution">
    <text evidence="8">The sequence shown here is derived from an EMBL/GenBank/DDBJ whole genome shotgun (WGS) entry which is preliminary data.</text>
</comment>
<dbReference type="EC" id="3.1.-.-" evidence="6"/>
<reference evidence="8" key="1">
    <citation type="submission" date="2020-04" db="EMBL/GenBank/DDBJ databases">
        <title>Global-level population genomics: horizontal gene transfer, symbiosis and evolution in Rhizobia.</title>
        <authorList>
            <person name="Gai Y."/>
        </authorList>
    </citation>
    <scope>NUCLEOTIDE SEQUENCE</scope>
    <source>
        <strain evidence="8">BLR57</strain>
    </source>
</reference>
<dbReference type="RefSeq" id="WP_221133317.1">
    <property type="nucleotide sequence ID" value="NZ_JABDYC010000001.1"/>
</dbReference>
<protein>
    <recommendedName>
        <fullName evidence="6">Very short patch repair endonuclease</fullName>
        <ecNumber evidence="6">3.1.-.-</ecNumber>
    </recommendedName>
</protein>
<evidence type="ECO:0000313" key="8">
    <source>
        <dbReference type="EMBL" id="MBX5021167.1"/>
    </source>
</evidence>
<dbReference type="GO" id="GO:0004519">
    <property type="term" value="F:endonuclease activity"/>
    <property type="evidence" value="ECO:0007669"/>
    <property type="project" value="UniProtKB-KW"/>
</dbReference>
<organism evidence="8 9">
    <name type="scientific">Rhizobium lentis</name>
    <dbReference type="NCBI Taxonomy" id="1138194"/>
    <lineage>
        <taxon>Bacteria</taxon>
        <taxon>Pseudomonadati</taxon>
        <taxon>Pseudomonadota</taxon>
        <taxon>Alphaproteobacteria</taxon>
        <taxon>Hyphomicrobiales</taxon>
        <taxon>Rhizobiaceae</taxon>
        <taxon>Rhizobium/Agrobacterium group</taxon>
        <taxon>Rhizobium</taxon>
    </lineage>
</organism>
<dbReference type="EMBL" id="JABDYC010000001">
    <property type="protein sequence ID" value="MBX5021167.1"/>
    <property type="molecule type" value="Genomic_DNA"/>
</dbReference>
<evidence type="ECO:0000256" key="4">
    <source>
        <dbReference type="ARBA" id="ARBA00022801"/>
    </source>
</evidence>
<evidence type="ECO:0000256" key="6">
    <source>
        <dbReference type="PIRNR" id="PIRNR018267"/>
    </source>
</evidence>
<keyword evidence="5 6" id="KW-0234">DNA repair</keyword>
<dbReference type="InterPro" id="IPR004603">
    <property type="entry name" value="DNA_mismatch_endonuc_vsr"/>
</dbReference>
<dbReference type="CDD" id="cd00221">
    <property type="entry name" value="Vsr"/>
    <property type="match status" value="1"/>
</dbReference>
<proteinExistence type="inferred from homology"/>
<comment type="similarity">
    <text evidence="6">Belongs to the vsr family.</text>
</comment>
<keyword evidence="2 6" id="KW-0255">Endonuclease</keyword>
<keyword evidence="3 6" id="KW-0227">DNA damage</keyword>
<evidence type="ECO:0000256" key="1">
    <source>
        <dbReference type="ARBA" id="ARBA00022722"/>
    </source>
</evidence>
<dbReference type="Proteomes" id="UP000749740">
    <property type="component" value="Unassembled WGS sequence"/>
</dbReference>
<dbReference type="NCBIfam" id="TIGR00632">
    <property type="entry name" value="vsr"/>
    <property type="match status" value="1"/>
</dbReference>
<evidence type="ECO:0000256" key="7">
    <source>
        <dbReference type="SAM" id="MobiDB-lite"/>
    </source>
</evidence>
<dbReference type="SUPFAM" id="SSF52980">
    <property type="entry name" value="Restriction endonuclease-like"/>
    <property type="match status" value="1"/>
</dbReference>
<accession>A0A9Q3M721</accession>
<dbReference type="GO" id="GO:0016787">
    <property type="term" value="F:hydrolase activity"/>
    <property type="evidence" value="ECO:0007669"/>
    <property type="project" value="UniProtKB-KW"/>
</dbReference>
<evidence type="ECO:0000256" key="2">
    <source>
        <dbReference type="ARBA" id="ARBA00022759"/>
    </source>
</evidence>
<dbReference type="Pfam" id="PF03852">
    <property type="entry name" value="Vsr"/>
    <property type="match status" value="1"/>
</dbReference>
<dbReference type="GO" id="GO:0006298">
    <property type="term" value="P:mismatch repair"/>
    <property type="evidence" value="ECO:0007669"/>
    <property type="project" value="UniProtKB-UniRule"/>
</dbReference>
<dbReference type="AlphaFoldDB" id="A0A9Q3M721"/>
<comment type="function">
    <text evidence="6">May nick specific sequences that contain T:G mispairs resulting from m5C-deamination.</text>
</comment>
<evidence type="ECO:0000256" key="3">
    <source>
        <dbReference type="ARBA" id="ARBA00022763"/>
    </source>
</evidence>
<keyword evidence="1 6" id="KW-0540">Nuclease</keyword>
<name>A0A9Q3M721_9HYPH</name>
<gene>
    <name evidence="8" type="primary">vsr</name>
    <name evidence="8" type="ORF">HJB63_00975</name>
</gene>